<evidence type="ECO:0000313" key="2">
    <source>
        <dbReference type="Proteomes" id="UP000269221"/>
    </source>
</evidence>
<dbReference type="EMBL" id="QRBI01000099">
    <property type="protein sequence ID" value="RMC17439.1"/>
    <property type="molecule type" value="Genomic_DNA"/>
</dbReference>
<keyword evidence="2" id="KW-1185">Reference proteome</keyword>
<sequence length="135" mass="15082">MSAEYRGTITDLLLLAKILQIQARMPLAFLAIWAHCWLMSSQYALVPFCLATVQPLCPQYVALHGVVVAKVQGQDLGLIEPHVTGLYPSIQSVHIPQKNLPTLQQTNTLTQLDIVREFSNVRPNPLLQIINNDIK</sequence>
<gene>
    <name evidence="1" type="ORF">DUI87_06021</name>
</gene>
<reference evidence="1 2" key="1">
    <citation type="submission" date="2018-07" db="EMBL/GenBank/DDBJ databases">
        <title>A high quality draft genome assembly of the barn swallow (H. rustica rustica).</title>
        <authorList>
            <person name="Formenti G."/>
            <person name="Chiara M."/>
            <person name="Poveda L."/>
            <person name="Francoijs K.-J."/>
            <person name="Bonisoli-Alquati A."/>
            <person name="Canova L."/>
            <person name="Gianfranceschi L."/>
            <person name="Horner D.S."/>
            <person name="Saino N."/>
        </authorList>
    </citation>
    <scope>NUCLEOTIDE SEQUENCE [LARGE SCALE GENOMIC DNA]</scope>
    <source>
        <strain evidence="1">Chelidonia</strain>
        <tissue evidence="1">Blood</tissue>
    </source>
</reference>
<name>A0A3M0KVW1_HIRRU</name>
<evidence type="ECO:0000313" key="1">
    <source>
        <dbReference type="EMBL" id="RMC17439.1"/>
    </source>
</evidence>
<comment type="caution">
    <text evidence="1">The sequence shown here is derived from an EMBL/GenBank/DDBJ whole genome shotgun (WGS) entry which is preliminary data.</text>
</comment>
<dbReference type="Proteomes" id="UP000269221">
    <property type="component" value="Unassembled WGS sequence"/>
</dbReference>
<protein>
    <submittedName>
        <fullName evidence="1">Uncharacterized protein</fullName>
    </submittedName>
</protein>
<dbReference type="AlphaFoldDB" id="A0A3M0KVW1"/>
<organism evidence="1 2">
    <name type="scientific">Hirundo rustica rustica</name>
    <dbReference type="NCBI Taxonomy" id="333673"/>
    <lineage>
        <taxon>Eukaryota</taxon>
        <taxon>Metazoa</taxon>
        <taxon>Chordata</taxon>
        <taxon>Craniata</taxon>
        <taxon>Vertebrata</taxon>
        <taxon>Euteleostomi</taxon>
        <taxon>Archelosauria</taxon>
        <taxon>Archosauria</taxon>
        <taxon>Dinosauria</taxon>
        <taxon>Saurischia</taxon>
        <taxon>Theropoda</taxon>
        <taxon>Coelurosauria</taxon>
        <taxon>Aves</taxon>
        <taxon>Neognathae</taxon>
        <taxon>Neoaves</taxon>
        <taxon>Telluraves</taxon>
        <taxon>Australaves</taxon>
        <taxon>Passeriformes</taxon>
        <taxon>Sylvioidea</taxon>
        <taxon>Hirundinidae</taxon>
        <taxon>Hirundo</taxon>
    </lineage>
</organism>
<accession>A0A3M0KVW1</accession>
<proteinExistence type="predicted"/>